<evidence type="ECO:0000313" key="2">
    <source>
        <dbReference type="EMBL" id="GCE31530.1"/>
    </source>
</evidence>
<name>A0A402BJL1_9CHLR</name>
<feature type="transmembrane region" description="Helical" evidence="1">
    <location>
        <begin position="35"/>
        <end position="52"/>
    </location>
</feature>
<accession>A0A402BJL1</accession>
<protein>
    <submittedName>
        <fullName evidence="2">Uncharacterized protein</fullName>
    </submittedName>
</protein>
<keyword evidence="1" id="KW-0472">Membrane</keyword>
<sequence>MQDNSALRNTFLIVLLIFGAGAFYCFSVGNVIGGVINTVGFLAIVGVLASGCRH</sequence>
<dbReference type="RefSeq" id="WP_161982656.1">
    <property type="nucleotide sequence ID" value="NZ_BIFT01000002.1"/>
</dbReference>
<proteinExistence type="predicted"/>
<dbReference type="Proteomes" id="UP000287171">
    <property type="component" value="Unassembled WGS sequence"/>
</dbReference>
<dbReference type="EMBL" id="BIFT01000002">
    <property type="protein sequence ID" value="GCE31530.1"/>
    <property type="molecule type" value="Genomic_DNA"/>
</dbReference>
<reference evidence="3" key="1">
    <citation type="submission" date="2018-12" db="EMBL/GenBank/DDBJ databases">
        <title>Tengunoibacter tsumagoiensis gen. nov., sp. nov., Dictyobacter kobayashii sp. nov., D. alpinus sp. nov., and D. joshuensis sp. nov. and description of Dictyobacteraceae fam. nov. within the order Ktedonobacterales isolated from Tengu-no-mugimeshi.</title>
        <authorList>
            <person name="Wang C.M."/>
            <person name="Zheng Y."/>
            <person name="Sakai Y."/>
            <person name="Toyoda A."/>
            <person name="Minakuchi Y."/>
            <person name="Abe K."/>
            <person name="Yokota A."/>
            <person name="Yabe S."/>
        </authorList>
    </citation>
    <scope>NUCLEOTIDE SEQUENCE [LARGE SCALE GENOMIC DNA]</scope>
    <source>
        <strain evidence="3">Uno16</strain>
    </source>
</reference>
<keyword evidence="1" id="KW-0812">Transmembrane</keyword>
<evidence type="ECO:0000256" key="1">
    <source>
        <dbReference type="SAM" id="Phobius"/>
    </source>
</evidence>
<organism evidence="2 3">
    <name type="scientific">Dictyobacter alpinus</name>
    <dbReference type="NCBI Taxonomy" id="2014873"/>
    <lineage>
        <taxon>Bacteria</taxon>
        <taxon>Bacillati</taxon>
        <taxon>Chloroflexota</taxon>
        <taxon>Ktedonobacteria</taxon>
        <taxon>Ktedonobacterales</taxon>
        <taxon>Dictyobacteraceae</taxon>
        <taxon>Dictyobacter</taxon>
    </lineage>
</organism>
<comment type="caution">
    <text evidence="2">The sequence shown here is derived from an EMBL/GenBank/DDBJ whole genome shotgun (WGS) entry which is preliminary data.</text>
</comment>
<keyword evidence="3" id="KW-1185">Reference proteome</keyword>
<evidence type="ECO:0000313" key="3">
    <source>
        <dbReference type="Proteomes" id="UP000287171"/>
    </source>
</evidence>
<feature type="transmembrane region" description="Helical" evidence="1">
    <location>
        <begin position="12"/>
        <end position="29"/>
    </location>
</feature>
<dbReference type="AlphaFoldDB" id="A0A402BJL1"/>
<gene>
    <name evidence="2" type="ORF">KDA_70140</name>
</gene>
<keyword evidence="1" id="KW-1133">Transmembrane helix</keyword>